<name>A0A225V891_9STRA</name>
<dbReference type="AlphaFoldDB" id="A0A225V891"/>
<accession>A0A225V891</accession>
<protein>
    <submittedName>
        <fullName evidence="1">Uncharacterized protein</fullName>
    </submittedName>
</protein>
<dbReference type="Proteomes" id="UP000198211">
    <property type="component" value="Unassembled WGS sequence"/>
</dbReference>
<gene>
    <name evidence="1" type="ORF">PHMEG_00026514</name>
</gene>
<organism evidence="1 2">
    <name type="scientific">Phytophthora megakarya</name>
    <dbReference type="NCBI Taxonomy" id="4795"/>
    <lineage>
        <taxon>Eukaryota</taxon>
        <taxon>Sar</taxon>
        <taxon>Stramenopiles</taxon>
        <taxon>Oomycota</taxon>
        <taxon>Peronosporomycetes</taxon>
        <taxon>Peronosporales</taxon>
        <taxon>Peronosporaceae</taxon>
        <taxon>Phytophthora</taxon>
    </lineage>
</organism>
<keyword evidence="2" id="KW-1185">Reference proteome</keyword>
<dbReference type="EMBL" id="NBNE01006467">
    <property type="protein sequence ID" value="OWZ02006.1"/>
    <property type="molecule type" value="Genomic_DNA"/>
</dbReference>
<evidence type="ECO:0000313" key="1">
    <source>
        <dbReference type="EMBL" id="OWZ02006.1"/>
    </source>
</evidence>
<comment type="caution">
    <text evidence="1">The sequence shown here is derived from an EMBL/GenBank/DDBJ whole genome shotgun (WGS) entry which is preliminary data.</text>
</comment>
<sequence>MGSWDDSTRVMQLRMRLSSALKVWCTQLPYETRSNWKPLVHVFKTEWCRPVGSKEERYYGMEMRDPETPRMFLYRLNKATKSAGIRFEKTVSEREAHIRRFIHALSDNRLKTTLQGQGFENMVKLKKELEAD</sequence>
<proteinExistence type="predicted"/>
<reference evidence="2" key="1">
    <citation type="submission" date="2017-03" db="EMBL/GenBank/DDBJ databases">
        <title>Phytopthora megakarya and P. palmivora, two closely related causual agents of cacao black pod achieved similar genome size and gene model numbers by different mechanisms.</title>
        <authorList>
            <person name="Ali S."/>
            <person name="Shao J."/>
            <person name="Larry D.J."/>
            <person name="Kronmiller B."/>
            <person name="Shen D."/>
            <person name="Strem M.D."/>
            <person name="Melnick R.L."/>
            <person name="Guiltinan M.J."/>
            <person name="Tyler B.M."/>
            <person name="Meinhardt L.W."/>
            <person name="Bailey B.A."/>
        </authorList>
    </citation>
    <scope>NUCLEOTIDE SEQUENCE [LARGE SCALE GENOMIC DNA]</scope>
    <source>
        <strain evidence="2">zdho120</strain>
    </source>
</reference>
<evidence type="ECO:0000313" key="2">
    <source>
        <dbReference type="Proteomes" id="UP000198211"/>
    </source>
</evidence>
<dbReference type="OrthoDB" id="127902at2759"/>